<dbReference type="FunFam" id="3.40.50.1820:FF:000057">
    <property type="entry name" value="Lipase"/>
    <property type="match status" value="1"/>
</dbReference>
<gene>
    <name evidence="11" type="ORF">NEZAVI_LOCUS1052</name>
</gene>
<evidence type="ECO:0000256" key="8">
    <source>
        <dbReference type="PIRSR" id="PIRSR000862-1"/>
    </source>
</evidence>
<evidence type="ECO:0000256" key="4">
    <source>
        <dbReference type="ARBA" id="ARBA00022963"/>
    </source>
</evidence>
<proteinExistence type="inferred from homology"/>
<reference evidence="11" key="1">
    <citation type="submission" date="2022-01" db="EMBL/GenBank/DDBJ databases">
        <authorList>
            <person name="King R."/>
        </authorList>
    </citation>
    <scope>NUCLEOTIDE SEQUENCE</scope>
</reference>
<accession>A0A9P0E787</accession>
<dbReference type="AlphaFoldDB" id="A0A9P0E787"/>
<organism evidence="11 12">
    <name type="scientific">Nezara viridula</name>
    <name type="common">Southern green stink bug</name>
    <name type="synonym">Cimex viridulus</name>
    <dbReference type="NCBI Taxonomy" id="85310"/>
    <lineage>
        <taxon>Eukaryota</taxon>
        <taxon>Metazoa</taxon>
        <taxon>Ecdysozoa</taxon>
        <taxon>Arthropoda</taxon>
        <taxon>Hexapoda</taxon>
        <taxon>Insecta</taxon>
        <taxon>Pterygota</taxon>
        <taxon>Neoptera</taxon>
        <taxon>Paraneoptera</taxon>
        <taxon>Hemiptera</taxon>
        <taxon>Heteroptera</taxon>
        <taxon>Panheteroptera</taxon>
        <taxon>Pentatomomorpha</taxon>
        <taxon>Pentatomoidea</taxon>
        <taxon>Pentatomidae</taxon>
        <taxon>Pentatominae</taxon>
        <taxon>Nezara</taxon>
    </lineage>
</organism>
<feature type="domain" description="Partial AB-hydrolase lipase" evidence="10">
    <location>
        <begin position="42"/>
        <end position="94"/>
    </location>
</feature>
<dbReference type="Pfam" id="PF04083">
    <property type="entry name" value="Abhydro_lipase"/>
    <property type="match status" value="1"/>
</dbReference>
<evidence type="ECO:0000256" key="9">
    <source>
        <dbReference type="SAM" id="SignalP"/>
    </source>
</evidence>
<evidence type="ECO:0000256" key="2">
    <source>
        <dbReference type="ARBA" id="ARBA00022729"/>
    </source>
</evidence>
<dbReference type="GO" id="GO:0016788">
    <property type="term" value="F:hydrolase activity, acting on ester bonds"/>
    <property type="evidence" value="ECO:0007669"/>
    <property type="project" value="InterPro"/>
</dbReference>
<name>A0A9P0E787_NEZVI</name>
<feature type="active site" description="Charge relay system" evidence="8">
    <location>
        <position position="375"/>
    </location>
</feature>
<dbReference type="Proteomes" id="UP001152798">
    <property type="component" value="Chromosome 1"/>
</dbReference>
<evidence type="ECO:0000256" key="6">
    <source>
        <dbReference type="ARBA" id="ARBA00023180"/>
    </source>
</evidence>
<feature type="active site" description="Nucleophile" evidence="8">
    <location>
        <position position="169"/>
    </location>
</feature>
<feature type="signal peptide" evidence="9">
    <location>
        <begin position="1"/>
        <end position="20"/>
    </location>
</feature>
<dbReference type="PANTHER" id="PTHR11005">
    <property type="entry name" value="LYSOSOMAL ACID LIPASE-RELATED"/>
    <property type="match status" value="1"/>
</dbReference>
<dbReference type="EMBL" id="OV725077">
    <property type="protein sequence ID" value="CAH1389704.1"/>
    <property type="molecule type" value="Genomic_DNA"/>
</dbReference>
<protein>
    <recommendedName>
        <fullName evidence="7">Lipase</fullName>
    </recommendedName>
</protein>
<keyword evidence="2 9" id="KW-0732">Signal</keyword>
<evidence type="ECO:0000256" key="1">
    <source>
        <dbReference type="ARBA" id="ARBA00010701"/>
    </source>
</evidence>
<evidence type="ECO:0000256" key="7">
    <source>
        <dbReference type="PIRNR" id="PIRNR000862"/>
    </source>
</evidence>
<dbReference type="SUPFAM" id="SSF53474">
    <property type="entry name" value="alpha/beta-Hydrolases"/>
    <property type="match status" value="1"/>
</dbReference>
<evidence type="ECO:0000259" key="10">
    <source>
        <dbReference type="Pfam" id="PF04083"/>
    </source>
</evidence>
<keyword evidence="12" id="KW-1185">Reference proteome</keyword>
<dbReference type="InterPro" id="IPR006693">
    <property type="entry name" value="AB_hydrolase_lipase"/>
</dbReference>
<dbReference type="OrthoDB" id="9974421at2759"/>
<keyword evidence="6" id="KW-0325">Glycoprotein</keyword>
<dbReference type="InterPro" id="IPR025483">
    <property type="entry name" value="Lipase_euk"/>
</dbReference>
<evidence type="ECO:0000256" key="3">
    <source>
        <dbReference type="ARBA" id="ARBA00022801"/>
    </source>
</evidence>
<keyword evidence="4 7" id="KW-0442">Lipid degradation</keyword>
<feature type="active site" description="Charge relay system" evidence="8">
    <location>
        <position position="344"/>
    </location>
</feature>
<dbReference type="InterPro" id="IPR029058">
    <property type="entry name" value="AB_hydrolase_fold"/>
</dbReference>
<keyword evidence="3 7" id="KW-0378">Hydrolase</keyword>
<dbReference type="GO" id="GO:0016042">
    <property type="term" value="P:lipid catabolic process"/>
    <property type="evidence" value="ECO:0007669"/>
    <property type="project" value="UniProtKB-KW"/>
</dbReference>
<feature type="chain" id="PRO_5040258235" description="Lipase" evidence="9">
    <location>
        <begin position="21"/>
        <end position="412"/>
    </location>
</feature>
<dbReference type="PIRSF" id="PIRSF000862">
    <property type="entry name" value="Steryl_ester_lip"/>
    <property type="match status" value="1"/>
</dbReference>
<dbReference type="Gene3D" id="3.40.50.1820">
    <property type="entry name" value="alpha/beta hydrolase"/>
    <property type="match status" value="1"/>
</dbReference>
<comment type="similarity">
    <text evidence="1 7">Belongs to the AB hydrolase superfamily. Lipase family.</text>
</comment>
<evidence type="ECO:0000313" key="11">
    <source>
        <dbReference type="EMBL" id="CAH1389704.1"/>
    </source>
</evidence>
<sequence length="412" mass="46109">MDNLRILMMALFSGLTCTKAGRFDPSKVGPLPRPPPNFMNASQLITYHGYEAETYNVHTEDGYILPLYRIANKPGPPVLLMMGLGLGPELWVLRGSGHDLGFILSDLGYDVWLGSMRGNHKTSNIRYNTSQPEFWDFSHDEIGYYDLPAMIDQILKKSTYSKLYYAGASLGSTIYMVLCSERPEYQAMFSGSVHFGPAMWIPQWDMFTLGTKIYLSFLEFALGILKVFGVLTVSNGSPSFDAWLKDFCNSPISGIFCYWGLDMIAGFNRNNMEPNWGGYTLGETASGSSIRSVQHLIQLTRKGGTQKYNWGPNVNFEKYGSYEPPSYSLSKIMSPTAIYYSKIDKLIPYEATKITLSNIGNIRHAMAVPDPTYGHVEFIYGKNLYKLLFSNVVDFLDSLSGVDSSPSMHGSK</sequence>
<evidence type="ECO:0000313" key="12">
    <source>
        <dbReference type="Proteomes" id="UP001152798"/>
    </source>
</evidence>
<keyword evidence="5" id="KW-0443">Lipid metabolism</keyword>
<evidence type="ECO:0000256" key="5">
    <source>
        <dbReference type="ARBA" id="ARBA00023098"/>
    </source>
</evidence>